<reference evidence="3 4" key="1">
    <citation type="journal article" date="2010" name="Stand. Genomic Sci.">
        <title>Complete genome sequence of Conexibacter woesei type strain (ID131577).</title>
        <authorList>
            <person name="Pukall R."/>
            <person name="Lapidus A."/>
            <person name="Glavina Del Rio T."/>
            <person name="Copeland A."/>
            <person name="Tice H."/>
            <person name="Cheng J.-F."/>
            <person name="Lucas S."/>
            <person name="Chen F."/>
            <person name="Nolan M."/>
            <person name="Bruce D."/>
            <person name="Goodwin L."/>
            <person name="Pitluck S."/>
            <person name="Mavromatis K."/>
            <person name="Ivanova N."/>
            <person name="Ovchinnikova G."/>
            <person name="Pati A."/>
            <person name="Chen A."/>
            <person name="Palaniappan K."/>
            <person name="Land M."/>
            <person name="Hauser L."/>
            <person name="Chang Y.-J."/>
            <person name="Jeffries C.D."/>
            <person name="Chain P."/>
            <person name="Meincke L."/>
            <person name="Sims D."/>
            <person name="Brettin T."/>
            <person name="Detter J.C."/>
            <person name="Rohde M."/>
            <person name="Goeker M."/>
            <person name="Bristow J."/>
            <person name="Eisen J.A."/>
            <person name="Markowitz V."/>
            <person name="Kyrpides N.C."/>
            <person name="Klenk H.-P."/>
            <person name="Hugenholtz P."/>
        </authorList>
    </citation>
    <scope>NUCLEOTIDE SEQUENCE [LARGE SCALE GENOMIC DNA]</scope>
    <source>
        <strain evidence="4">DSM 14684 / CIP 108061 / JCM 11494 / NBRC 100937 / ID131577</strain>
    </source>
</reference>
<feature type="transmembrane region" description="Helical" evidence="1">
    <location>
        <begin position="271"/>
        <end position="296"/>
    </location>
</feature>
<feature type="transmembrane region" description="Helical" evidence="1">
    <location>
        <begin position="198"/>
        <end position="219"/>
    </location>
</feature>
<keyword evidence="4" id="KW-1185">Reference proteome</keyword>
<protein>
    <recommendedName>
        <fullName evidence="2">TIR domain-containing protein</fullName>
    </recommendedName>
</protein>
<dbReference type="InterPro" id="IPR035897">
    <property type="entry name" value="Toll_tir_struct_dom_sf"/>
</dbReference>
<dbReference type="OrthoDB" id="3654490at2"/>
<dbReference type="eggNOG" id="COG2815">
    <property type="taxonomic scope" value="Bacteria"/>
</dbReference>
<dbReference type="InterPro" id="IPR000157">
    <property type="entry name" value="TIR_dom"/>
</dbReference>
<dbReference type="Proteomes" id="UP000008229">
    <property type="component" value="Chromosome"/>
</dbReference>
<sequence>MSAAAPKVFLSYRREETAGHAGRLYDAIATRFGDANVFMDVELAPGIDFVDRITEAVGECRALLVVIGPRWASVTAAGRPQPRIAEPGDYVRLEVETALARSDVRVIPVLVAGARMPPPAQLPPSLQGLARRNAIELSDLRWRYDVGRLSDTLGELVAGASADDEGEPHAIAATAARSGPAAARSGPAAAPQTGSASLVLLLLEAIALAAAAGMLARLLAEPIHADALASDAEHIATLVLRRAVTWAIVGAVLGVWLSVRRGERSQTVGRLLGGFVLGAAAGALGGAIFGAAVILPAEPVAREVADRISIGAMAATGAVLGAAIGALWTPRRVAVGLLAGAAGGVVVQLLRNQLGQPSDVVAVGFQCVGIVGFAVSAQLFLDVRAAAVSRQPVRA</sequence>
<evidence type="ECO:0000313" key="3">
    <source>
        <dbReference type="EMBL" id="ADB48541.1"/>
    </source>
</evidence>
<keyword evidence="1" id="KW-0812">Transmembrane</keyword>
<dbReference type="KEGG" id="cwo:Cwoe_0105"/>
<keyword evidence="1" id="KW-1133">Transmembrane helix</keyword>
<dbReference type="EMBL" id="CP001854">
    <property type="protein sequence ID" value="ADB48541.1"/>
    <property type="molecule type" value="Genomic_DNA"/>
</dbReference>
<reference evidence="4" key="2">
    <citation type="submission" date="2010-01" db="EMBL/GenBank/DDBJ databases">
        <title>The complete genome of Conexibacter woesei DSM 14684.</title>
        <authorList>
            <consortium name="US DOE Joint Genome Institute (JGI-PGF)"/>
            <person name="Lucas S."/>
            <person name="Copeland A."/>
            <person name="Lapidus A."/>
            <person name="Glavina del Rio T."/>
            <person name="Dalin E."/>
            <person name="Tice H."/>
            <person name="Bruce D."/>
            <person name="Goodwin L."/>
            <person name="Pitluck S."/>
            <person name="Kyrpides N."/>
            <person name="Mavromatis K."/>
            <person name="Ivanova N."/>
            <person name="Mikhailova N."/>
            <person name="Chertkov O."/>
            <person name="Brettin T."/>
            <person name="Detter J.C."/>
            <person name="Han C."/>
            <person name="Larimer F."/>
            <person name="Land M."/>
            <person name="Hauser L."/>
            <person name="Markowitz V."/>
            <person name="Cheng J.-F."/>
            <person name="Hugenholtz P."/>
            <person name="Woyke T."/>
            <person name="Wu D."/>
            <person name="Pukall R."/>
            <person name="Steenblock K."/>
            <person name="Schneider S."/>
            <person name="Klenk H.-P."/>
            <person name="Eisen J.A."/>
        </authorList>
    </citation>
    <scope>NUCLEOTIDE SEQUENCE [LARGE SCALE GENOMIC DNA]</scope>
    <source>
        <strain evidence="4">DSM 14684 / CIP 108061 / JCM 11494 / NBRC 100937 / ID131577</strain>
    </source>
</reference>
<feature type="transmembrane region" description="Helical" evidence="1">
    <location>
        <begin position="360"/>
        <end position="381"/>
    </location>
</feature>
<organism evidence="3 4">
    <name type="scientific">Conexibacter woesei (strain DSM 14684 / CCUG 47730 / CIP 108061 / JCM 11494 / NBRC 100937 / ID131577)</name>
    <dbReference type="NCBI Taxonomy" id="469383"/>
    <lineage>
        <taxon>Bacteria</taxon>
        <taxon>Bacillati</taxon>
        <taxon>Actinomycetota</taxon>
        <taxon>Thermoleophilia</taxon>
        <taxon>Solirubrobacterales</taxon>
        <taxon>Conexibacteraceae</taxon>
        <taxon>Conexibacter</taxon>
    </lineage>
</organism>
<evidence type="ECO:0000256" key="1">
    <source>
        <dbReference type="SAM" id="Phobius"/>
    </source>
</evidence>
<feature type="transmembrane region" description="Helical" evidence="1">
    <location>
        <begin position="239"/>
        <end position="259"/>
    </location>
</feature>
<dbReference type="Gene3D" id="3.40.50.10140">
    <property type="entry name" value="Toll/interleukin-1 receptor homology (TIR) domain"/>
    <property type="match status" value="1"/>
</dbReference>
<feature type="domain" description="TIR" evidence="2">
    <location>
        <begin position="8"/>
        <end position="139"/>
    </location>
</feature>
<dbReference type="RefSeq" id="WP_012931594.1">
    <property type="nucleotide sequence ID" value="NC_013739.1"/>
</dbReference>
<name>D3F4W3_CONWI</name>
<dbReference type="SUPFAM" id="SSF52200">
    <property type="entry name" value="Toll/Interleukin receptor TIR domain"/>
    <property type="match status" value="1"/>
</dbReference>
<feature type="transmembrane region" description="Helical" evidence="1">
    <location>
        <begin position="308"/>
        <end position="328"/>
    </location>
</feature>
<dbReference type="HOGENOM" id="CLU_697760_0_0_11"/>
<accession>D3F4W3</accession>
<evidence type="ECO:0000259" key="2">
    <source>
        <dbReference type="Pfam" id="PF13676"/>
    </source>
</evidence>
<evidence type="ECO:0000313" key="4">
    <source>
        <dbReference type="Proteomes" id="UP000008229"/>
    </source>
</evidence>
<dbReference type="STRING" id="469383.Cwoe_0105"/>
<dbReference type="AlphaFoldDB" id="D3F4W3"/>
<gene>
    <name evidence="3" type="ordered locus">Cwoe_0105</name>
</gene>
<feature type="transmembrane region" description="Helical" evidence="1">
    <location>
        <begin position="335"/>
        <end position="354"/>
    </location>
</feature>
<proteinExistence type="predicted"/>
<dbReference type="Pfam" id="PF13676">
    <property type="entry name" value="TIR_2"/>
    <property type="match status" value="1"/>
</dbReference>
<dbReference type="GO" id="GO:0007165">
    <property type="term" value="P:signal transduction"/>
    <property type="evidence" value="ECO:0007669"/>
    <property type="project" value="InterPro"/>
</dbReference>
<keyword evidence="1" id="KW-0472">Membrane</keyword>